<dbReference type="AlphaFoldDB" id="A0A165P5X0"/>
<gene>
    <name evidence="1" type="ORF">EXIGLDRAFT_760606</name>
</gene>
<name>A0A165P5X0_EXIGL</name>
<protein>
    <recommendedName>
        <fullName evidence="3">F-box domain-containing protein</fullName>
    </recommendedName>
</protein>
<reference evidence="1 2" key="1">
    <citation type="journal article" date="2016" name="Mol. Biol. Evol.">
        <title>Comparative Genomics of Early-Diverging Mushroom-Forming Fungi Provides Insights into the Origins of Lignocellulose Decay Capabilities.</title>
        <authorList>
            <person name="Nagy L.G."/>
            <person name="Riley R."/>
            <person name="Tritt A."/>
            <person name="Adam C."/>
            <person name="Daum C."/>
            <person name="Floudas D."/>
            <person name="Sun H."/>
            <person name="Yadav J.S."/>
            <person name="Pangilinan J."/>
            <person name="Larsson K.H."/>
            <person name="Matsuura K."/>
            <person name="Barry K."/>
            <person name="Labutti K."/>
            <person name="Kuo R."/>
            <person name="Ohm R.A."/>
            <person name="Bhattacharya S.S."/>
            <person name="Shirouzu T."/>
            <person name="Yoshinaga Y."/>
            <person name="Martin F.M."/>
            <person name="Grigoriev I.V."/>
            <person name="Hibbett D.S."/>
        </authorList>
    </citation>
    <scope>NUCLEOTIDE SEQUENCE [LARGE SCALE GENOMIC DNA]</scope>
    <source>
        <strain evidence="1 2">HHB12029</strain>
    </source>
</reference>
<dbReference type="EMBL" id="KV425892">
    <property type="protein sequence ID" value="KZW01699.1"/>
    <property type="molecule type" value="Genomic_DNA"/>
</dbReference>
<proteinExistence type="predicted"/>
<evidence type="ECO:0008006" key="3">
    <source>
        <dbReference type="Google" id="ProtNLM"/>
    </source>
</evidence>
<accession>A0A165P5X0</accession>
<dbReference type="Proteomes" id="UP000077266">
    <property type="component" value="Unassembled WGS sequence"/>
</dbReference>
<dbReference type="InParanoid" id="A0A165P5X0"/>
<organism evidence="1 2">
    <name type="scientific">Exidia glandulosa HHB12029</name>
    <dbReference type="NCBI Taxonomy" id="1314781"/>
    <lineage>
        <taxon>Eukaryota</taxon>
        <taxon>Fungi</taxon>
        <taxon>Dikarya</taxon>
        <taxon>Basidiomycota</taxon>
        <taxon>Agaricomycotina</taxon>
        <taxon>Agaricomycetes</taxon>
        <taxon>Auriculariales</taxon>
        <taxon>Exidiaceae</taxon>
        <taxon>Exidia</taxon>
    </lineage>
</organism>
<sequence>MASQTTVLNTDILREIFEFVGFSDTAAGARLSRVSKLVRHWLNPRIYRFLVLEEFSFARLYDAHKHAPPPFAHHVRTIAILNTDRVGNGPFIRICSEAYLLDTWWLPSGSSQSASLPELHLISCYCIESSIPEDWRSSISRIYLDSGCGKFYGSWSPCFPVLTHLGMRENAANRARILQHANAFLTSASRLQVLCLQLYTPAPNLCATGIWKALRALRDERILLSQTADMSMASDRSVQNNEPGMVHIVARTREIFRKYVSGVEDPWAVGERVHVSGVVSSTHPS</sequence>
<keyword evidence="2" id="KW-1185">Reference proteome</keyword>
<evidence type="ECO:0000313" key="1">
    <source>
        <dbReference type="EMBL" id="KZW01699.1"/>
    </source>
</evidence>
<evidence type="ECO:0000313" key="2">
    <source>
        <dbReference type="Proteomes" id="UP000077266"/>
    </source>
</evidence>
<dbReference type="OrthoDB" id="3145912at2759"/>